<feature type="domain" description="Heterokaryon incompatibility" evidence="2">
    <location>
        <begin position="251"/>
        <end position="377"/>
    </location>
</feature>
<gene>
    <name evidence="4" type="primary">20345592</name>
    <name evidence="3" type="ORF">GGTG_05134</name>
</gene>
<reference evidence="4" key="5">
    <citation type="submission" date="2018-04" db="UniProtKB">
        <authorList>
            <consortium name="EnsemblFungi"/>
        </authorList>
    </citation>
    <scope>IDENTIFICATION</scope>
    <source>
        <strain evidence="4">R3-111a-1</strain>
    </source>
</reference>
<evidence type="ECO:0000313" key="4">
    <source>
        <dbReference type="EnsemblFungi" id="EJT75197"/>
    </source>
</evidence>
<evidence type="ECO:0000313" key="5">
    <source>
        <dbReference type="Proteomes" id="UP000006039"/>
    </source>
</evidence>
<dbReference type="EnsemblFungi" id="EJT75197">
    <property type="protein sequence ID" value="EJT75197"/>
    <property type="gene ID" value="GGTG_05134"/>
</dbReference>
<reference evidence="4" key="4">
    <citation type="journal article" date="2015" name="G3 (Bethesda)">
        <title>Genome sequences of three phytopathogenic species of the Magnaporthaceae family of fungi.</title>
        <authorList>
            <person name="Okagaki L.H."/>
            <person name="Nunes C.C."/>
            <person name="Sailsbery J."/>
            <person name="Clay B."/>
            <person name="Brown D."/>
            <person name="John T."/>
            <person name="Oh Y."/>
            <person name="Young N."/>
            <person name="Fitzgerald M."/>
            <person name="Haas B.J."/>
            <person name="Zeng Q."/>
            <person name="Young S."/>
            <person name="Adiconis X."/>
            <person name="Fan L."/>
            <person name="Levin J.Z."/>
            <person name="Mitchell T.K."/>
            <person name="Okubara P.A."/>
            <person name="Farman M.L."/>
            <person name="Kohn L.M."/>
            <person name="Birren B."/>
            <person name="Ma L.-J."/>
            <person name="Dean R.A."/>
        </authorList>
    </citation>
    <scope>NUCLEOTIDE SEQUENCE</scope>
    <source>
        <strain evidence="4">R3-111a-1</strain>
    </source>
</reference>
<dbReference type="Pfam" id="PF06985">
    <property type="entry name" value="HET"/>
    <property type="match status" value="1"/>
</dbReference>
<evidence type="ECO:0000256" key="1">
    <source>
        <dbReference type="SAM" id="MobiDB-lite"/>
    </source>
</evidence>
<reference evidence="5" key="1">
    <citation type="submission" date="2010-07" db="EMBL/GenBank/DDBJ databases">
        <title>The genome sequence of Gaeumannomyces graminis var. tritici strain R3-111a-1.</title>
        <authorList>
            <consortium name="The Broad Institute Genome Sequencing Platform"/>
            <person name="Ma L.-J."/>
            <person name="Dead R."/>
            <person name="Young S."/>
            <person name="Zeng Q."/>
            <person name="Koehrsen M."/>
            <person name="Alvarado L."/>
            <person name="Berlin A."/>
            <person name="Chapman S.B."/>
            <person name="Chen Z."/>
            <person name="Freedman E."/>
            <person name="Gellesch M."/>
            <person name="Goldberg J."/>
            <person name="Griggs A."/>
            <person name="Gujja S."/>
            <person name="Heilman E.R."/>
            <person name="Heiman D."/>
            <person name="Hepburn T."/>
            <person name="Howarth C."/>
            <person name="Jen D."/>
            <person name="Larson L."/>
            <person name="Mehta T."/>
            <person name="Neiman D."/>
            <person name="Pearson M."/>
            <person name="Roberts A."/>
            <person name="Saif S."/>
            <person name="Shea T."/>
            <person name="Shenoy N."/>
            <person name="Sisk P."/>
            <person name="Stolte C."/>
            <person name="Sykes S."/>
            <person name="Walk T."/>
            <person name="White J."/>
            <person name="Yandava C."/>
            <person name="Haas B."/>
            <person name="Nusbaum C."/>
            <person name="Birren B."/>
        </authorList>
    </citation>
    <scope>NUCLEOTIDE SEQUENCE [LARGE SCALE GENOMIC DNA]</scope>
    <source>
        <strain evidence="5">R3-111a-1</strain>
    </source>
</reference>
<name>J3NV25_GAET3</name>
<organism evidence="3">
    <name type="scientific">Gaeumannomyces tritici (strain R3-111a-1)</name>
    <name type="common">Wheat and barley take-all root rot fungus</name>
    <name type="synonym">Gaeumannomyces graminis var. tritici</name>
    <dbReference type="NCBI Taxonomy" id="644352"/>
    <lineage>
        <taxon>Eukaryota</taxon>
        <taxon>Fungi</taxon>
        <taxon>Dikarya</taxon>
        <taxon>Ascomycota</taxon>
        <taxon>Pezizomycotina</taxon>
        <taxon>Sordariomycetes</taxon>
        <taxon>Sordariomycetidae</taxon>
        <taxon>Magnaporthales</taxon>
        <taxon>Magnaporthaceae</taxon>
        <taxon>Gaeumannomyces</taxon>
    </lineage>
</organism>
<dbReference type="AlphaFoldDB" id="J3NV25"/>
<dbReference type="HOGENOM" id="CLU_002639_2_6_1"/>
<protein>
    <recommendedName>
        <fullName evidence="2">Heterokaryon incompatibility domain-containing protein</fullName>
    </recommendedName>
</protein>
<dbReference type="eggNOG" id="ENOG502RX1X">
    <property type="taxonomic scope" value="Eukaryota"/>
</dbReference>
<accession>J3NV25</accession>
<keyword evidence="5" id="KW-1185">Reference proteome</keyword>
<dbReference type="VEuPathDB" id="FungiDB:GGTG_05134"/>
<dbReference type="PANTHER" id="PTHR33112:SF10">
    <property type="entry name" value="TOL"/>
    <property type="match status" value="1"/>
</dbReference>
<dbReference type="EMBL" id="GL385397">
    <property type="protein sequence ID" value="EJT75197.1"/>
    <property type="molecule type" value="Genomic_DNA"/>
</dbReference>
<sequence length="792" mass="89335">MAPRLCSRCQNFDIQSFKRDTFRLRGYPLVEFVKSAKSGCSFCSLVLQNLEAAELDHGTKNSLLEMAARHVAGESPHRLFYSDTWVTSMLSWMWPPWLNIYPVRHPAAEDLETGDQEQDALQICELRAFVAVVLGSEILRQGASPEIHLHVAADPGTPAHSSRDIVGRIEMGSYSWTPNHAQSLALWHQRCSQSHRNCSLALSRRHPIGIGTVPLPTRCVEILPVSADDWIGGPDQLKLVLRETAGQSGRYIALSHRWDQKTEATRTTSANYSFQKEKCRGTPLFYDAARVAASQGTRYIWIDSLCIIQDNVDDWVAESVQMADYYQGAWLTIAATARHETGGIFGPLQAQEIMRLARLPENVIRGPLFRRGWIYQELVLSRRLLMFSHSSIFVWCSEGTKTLSGDFVELPESSTNQQTVDRALRSSVFDLDTFDNIVSAWEIIVETYSGLEISLIDQDRLVALAGVAKEFGNAIRALQTAGQWPRFDASHRYICGMWESGPRALLWEQFPSIPGRRTRLPGIPTWSWASMEMRAPSAPGEGEGSQVARRGMGVRWSDKQGGLRTSRKLKRLECDILKVVRIPVDPHKWEPQFEARDAENAVSTALDEHGNYARFFALRLRGRLLPALVHDFFRSEEDIAIAASVTDYSANFGRCLWRRVTTVEEPDSIVGWASLEHPEYQGPDPESPPEDLGQRHQEQNAGSGEDQRQQEPRQPEYLFAFVVESMPRTPGGFGFGNLRGYQTSFKVLYLARKEVPAFGDDECFERVGTGRLFGNDVEALFRGAEERRLWLV</sequence>
<evidence type="ECO:0000313" key="3">
    <source>
        <dbReference type="EMBL" id="EJT75197.1"/>
    </source>
</evidence>
<reference evidence="3" key="3">
    <citation type="submission" date="2010-09" db="EMBL/GenBank/DDBJ databases">
        <title>Annotation of Gaeumannomyces graminis var. tritici R3-111a-1.</title>
        <authorList>
            <consortium name="The Broad Institute Genome Sequencing Platform"/>
            <person name="Ma L.-J."/>
            <person name="Dead R."/>
            <person name="Young S.K."/>
            <person name="Zeng Q."/>
            <person name="Gargeya S."/>
            <person name="Fitzgerald M."/>
            <person name="Haas B."/>
            <person name="Abouelleil A."/>
            <person name="Alvarado L."/>
            <person name="Arachchi H.M."/>
            <person name="Berlin A."/>
            <person name="Brown A."/>
            <person name="Chapman S.B."/>
            <person name="Chen Z."/>
            <person name="Dunbar C."/>
            <person name="Freedman E."/>
            <person name="Gearin G."/>
            <person name="Gellesch M."/>
            <person name="Goldberg J."/>
            <person name="Griggs A."/>
            <person name="Gujja S."/>
            <person name="Heiman D."/>
            <person name="Howarth C."/>
            <person name="Larson L."/>
            <person name="Lui A."/>
            <person name="MacDonald P.J.P."/>
            <person name="Mehta T."/>
            <person name="Montmayeur A."/>
            <person name="Murphy C."/>
            <person name="Neiman D."/>
            <person name="Pearson M."/>
            <person name="Priest M."/>
            <person name="Roberts A."/>
            <person name="Saif S."/>
            <person name="Shea T."/>
            <person name="Shenoy N."/>
            <person name="Sisk P."/>
            <person name="Stolte C."/>
            <person name="Sykes S."/>
            <person name="Yandava C."/>
            <person name="Wortman J."/>
            <person name="Nusbaum C."/>
            <person name="Birren B."/>
        </authorList>
    </citation>
    <scope>NUCLEOTIDE SEQUENCE</scope>
    <source>
        <strain evidence="3">R3-111a-1</strain>
    </source>
</reference>
<dbReference type="GeneID" id="20345592"/>
<proteinExistence type="predicted"/>
<dbReference type="InterPro" id="IPR010730">
    <property type="entry name" value="HET"/>
</dbReference>
<dbReference type="RefSeq" id="XP_009221197.1">
    <property type="nucleotide sequence ID" value="XM_009222933.1"/>
</dbReference>
<dbReference type="PANTHER" id="PTHR33112">
    <property type="entry name" value="DOMAIN PROTEIN, PUTATIVE-RELATED"/>
    <property type="match status" value="1"/>
</dbReference>
<reference evidence="3" key="2">
    <citation type="submission" date="2010-07" db="EMBL/GenBank/DDBJ databases">
        <authorList>
            <consortium name="The Broad Institute Genome Sequencing Platform"/>
            <consortium name="Broad Institute Genome Sequencing Center for Infectious Disease"/>
            <person name="Ma L.-J."/>
            <person name="Dead R."/>
            <person name="Young S."/>
            <person name="Zeng Q."/>
            <person name="Koehrsen M."/>
            <person name="Alvarado L."/>
            <person name="Berlin A."/>
            <person name="Chapman S.B."/>
            <person name="Chen Z."/>
            <person name="Freedman E."/>
            <person name="Gellesch M."/>
            <person name="Goldberg J."/>
            <person name="Griggs A."/>
            <person name="Gujja S."/>
            <person name="Heilman E.R."/>
            <person name="Heiman D."/>
            <person name="Hepburn T."/>
            <person name="Howarth C."/>
            <person name="Jen D."/>
            <person name="Larson L."/>
            <person name="Mehta T."/>
            <person name="Neiman D."/>
            <person name="Pearson M."/>
            <person name="Roberts A."/>
            <person name="Saif S."/>
            <person name="Shea T."/>
            <person name="Shenoy N."/>
            <person name="Sisk P."/>
            <person name="Stolte C."/>
            <person name="Sykes S."/>
            <person name="Walk T."/>
            <person name="White J."/>
            <person name="Yandava C."/>
            <person name="Haas B."/>
            <person name="Nusbaum C."/>
            <person name="Birren B."/>
        </authorList>
    </citation>
    <scope>NUCLEOTIDE SEQUENCE</scope>
    <source>
        <strain evidence="3">R3-111a-1</strain>
    </source>
</reference>
<dbReference type="OrthoDB" id="4161196at2759"/>
<evidence type="ECO:0000259" key="2">
    <source>
        <dbReference type="Pfam" id="PF06985"/>
    </source>
</evidence>
<feature type="region of interest" description="Disordered" evidence="1">
    <location>
        <begin position="676"/>
        <end position="712"/>
    </location>
</feature>
<dbReference type="Proteomes" id="UP000006039">
    <property type="component" value="Unassembled WGS sequence"/>
</dbReference>